<accession>A0A9D4ADR5</accession>
<dbReference type="Proteomes" id="UP000828251">
    <property type="component" value="Unassembled WGS sequence"/>
</dbReference>
<evidence type="ECO:0000313" key="3">
    <source>
        <dbReference type="Proteomes" id="UP000828251"/>
    </source>
</evidence>
<dbReference type="EMBL" id="JAIQCV010000004">
    <property type="protein sequence ID" value="KAH1108134.1"/>
    <property type="molecule type" value="Genomic_DNA"/>
</dbReference>
<organism evidence="2 3">
    <name type="scientific">Gossypium stocksii</name>
    <dbReference type="NCBI Taxonomy" id="47602"/>
    <lineage>
        <taxon>Eukaryota</taxon>
        <taxon>Viridiplantae</taxon>
        <taxon>Streptophyta</taxon>
        <taxon>Embryophyta</taxon>
        <taxon>Tracheophyta</taxon>
        <taxon>Spermatophyta</taxon>
        <taxon>Magnoliopsida</taxon>
        <taxon>eudicotyledons</taxon>
        <taxon>Gunneridae</taxon>
        <taxon>Pentapetalae</taxon>
        <taxon>rosids</taxon>
        <taxon>malvids</taxon>
        <taxon>Malvales</taxon>
        <taxon>Malvaceae</taxon>
        <taxon>Malvoideae</taxon>
        <taxon>Gossypium</taxon>
    </lineage>
</organism>
<comment type="caution">
    <text evidence="2">The sequence shown here is derived from an EMBL/GenBank/DDBJ whole genome shotgun (WGS) entry which is preliminary data.</text>
</comment>
<dbReference type="AlphaFoldDB" id="A0A9D4ADR5"/>
<keyword evidence="3" id="KW-1185">Reference proteome</keyword>
<feature type="region of interest" description="Disordered" evidence="1">
    <location>
        <begin position="1"/>
        <end position="23"/>
    </location>
</feature>
<proteinExistence type="predicted"/>
<reference evidence="2 3" key="1">
    <citation type="journal article" date="2021" name="Plant Biotechnol. J.">
        <title>Multi-omics assisted identification of the key and species-specific regulatory components of drought-tolerant mechanisms in Gossypium stocksii.</title>
        <authorList>
            <person name="Yu D."/>
            <person name="Ke L."/>
            <person name="Zhang D."/>
            <person name="Wu Y."/>
            <person name="Sun Y."/>
            <person name="Mei J."/>
            <person name="Sun J."/>
            <person name="Sun Y."/>
        </authorList>
    </citation>
    <scope>NUCLEOTIDE SEQUENCE [LARGE SCALE GENOMIC DNA]</scope>
    <source>
        <strain evidence="3">cv. E1</strain>
        <tissue evidence="2">Leaf</tissue>
    </source>
</reference>
<sequence>MTKGVEDQIEPMGAHGKVRKASRSRDMLLTLENRVVNLEESMGDMRETLKVEVMQGMLSSTTDKLTVKDDALKAIVTTLKE</sequence>
<name>A0A9D4ADR5_9ROSI</name>
<evidence type="ECO:0000256" key="1">
    <source>
        <dbReference type="SAM" id="MobiDB-lite"/>
    </source>
</evidence>
<evidence type="ECO:0000313" key="2">
    <source>
        <dbReference type="EMBL" id="KAH1108134.1"/>
    </source>
</evidence>
<dbReference type="OrthoDB" id="10414555at2759"/>
<protein>
    <submittedName>
        <fullName evidence="2">Uncharacterized protein</fullName>
    </submittedName>
</protein>
<gene>
    <name evidence="2" type="ORF">J1N35_011902</name>
</gene>